<accession>A0ACB8GD68</accession>
<protein>
    <submittedName>
        <fullName evidence="1">Uncharacterized protein</fullName>
    </submittedName>
</protein>
<evidence type="ECO:0000313" key="1">
    <source>
        <dbReference type="EMBL" id="KAH8017613.1"/>
    </source>
</evidence>
<comment type="caution">
    <text evidence="1">The sequence shown here is derived from an EMBL/GenBank/DDBJ whole genome shotgun (WGS) entry which is preliminary data.</text>
</comment>
<name>A0ACB8GD68_9SAUR</name>
<proteinExistence type="predicted"/>
<sequence length="179" mass="19601">MNAQPQLASYHGKRNPSGRLQQAEDSREGASENSTLDYNDEIRQEQLRELSYLNGSEDSTRGRGLRGRGIRVPPAAPSRWQNKSPIMCDRFDNLMYRALIEIHMIAMFILRGRGGAVPPPPPGRGAQAPRGTPVTRGVLSVAPVARGIPTPRARGVPAVPGYRPPPPPAHEAYEEYVST</sequence>
<keyword evidence="2" id="KW-1185">Reference proteome</keyword>
<organism evidence="1 2">
    <name type="scientific">Sphaerodactylus townsendi</name>
    <dbReference type="NCBI Taxonomy" id="933632"/>
    <lineage>
        <taxon>Eukaryota</taxon>
        <taxon>Metazoa</taxon>
        <taxon>Chordata</taxon>
        <taxon>Craniata</taxon>
        <taxon>Vertebrata</taxon>
        <taxon>Euteleostomi</taxon>
        <taxon>Lepidosauria</taxon>
        <taxon>Squamata</taxon>
        <taxon>Bifurcata</taxon>
        <taxon>Gekkota</taxon>
        <taxon>Sphaerodactylidae</taxon>
        <taxon>Sphaerodactylus</taxon>
    </lineage>
</organism>
<evidence type="ECO:0000313" key="2">
    <source>
        <dbReference type="Proteomes" id="UP000827872"/>
    </source>
</evidence>
<dbReference type="Proteomes" id="UP000827872">
    <property type="component" value="Linkage Group LG01"/>
</dbReference>
<reference evidence="1" key="1">
    <citation type="submission" date="2021-08" db="EMBL/GenBank/DDBJ databases">
        <title>The first chromosome-level gecko genome reveals the dynamic sex chromosomes of Neotropical dwarf geckos (Sphaerodactylidae: Sphaerodactylus).</title>
        <authorList>
            <person name="Pinto B.J."/>
            <person name="Keating S.E."/>
            <person name="Gamble T."/>
        </authorList>
    </citation>
    <scope>NUCLEOTIDE SEQUENCE</scope>
    <source>
        <strain evidence="1">TG3544</strain>
    </source>
</reference>
<dbReference type="EMBL" id="CM037614">
    <property type="protein sequence ID" value="KAH8017613.1"/>
    <property type="molecule type" value="Genomic_DNA"/>
</dbReference>
<gene>
    <name evidence="1" type="ORF">K3G42_031254</name>
</gene>